<gene>
    <name evidence="1" type="ORF">DRF68_03985</name>
</gene>
<dbReference type="RefSeq" id="WP_116096901.1">
    <property type="nucleotide sequence ID" value="NZ_QNVU01000005.1"/>
</dbReference>
<comment type="caution">
    <text evidence="1">The sequence shown here is derived from an EMBL/GenBank/DDBJ whole genome shotgun (WGS) entry which is preliminary data.</text>
</comment>
<reference evidence="1 2" key="1">
    <citation type="journal article" date="2004" name="Emerg. Infect. Dis.">
        <title>Amoebae-resisting bacteria isolated from human nasal swabs by amoebal coculture.</title>
        <authorList>
            <person name="Greub G."/>
            <person name="La Scola B."/>
            <person name="Raoult D."/>
        </authorList>
    </citation>
    <scope>NUCLEOTIDE SEQUENCE [LARGE SCALE GENOMIC DNA]</scope>
    <source>
        <strain evidence="1 2">CCUG 51329</strain>
    </source>
</reference>
<evidence type="ECO:0000313" key="2">
    <source>
        <dbReference type="Proteomes" id="UP000256924"/>
    </source>
</evidence>
<sequence length="326" mass="38242">MKTLYIIGNGFDIHHKLDTRYQSFAKYLAENNSEVYELLLNYYGLPDITNPELTDEEYALWSRFEQALADLDYLSVLDDNSDLIARPGAEDFRDRDWHSYQIEMEEIIKDLTTTLISDFNKFILKVKYESISDDVLIDIENDSHFLNFNYTKTLQEGYGIPEERITYIHNRADTENCTLILGHGTDPANFDEKEEEPPQGLSEEELYEWREQKADEYDYSYESAKQEILSYYTKAFKNTTTIIENNIVFFTNLTEVENVIVLGHSISEVDLKYFEVLKTKLNENVIWNVSYYSELEKQAHKEKLSQLGINNNNIAQIKITDLKKQI</sequence>
<proteinExistence type="predicted"/>
<dbReference type="InterPro" id="IPR025935">
    <property type="entry name" value="AbiH"/>
</dbReference>
<dbReference type="AlphaFoldDB" id="A0A3D9BEX6"/>
<name>A0A3D9BEX6_9FLAO</name>
<dbReference type="Proteomes" id="UP000256924">
    <property type="component" value="Unassembled WGS sequence"/>
</dbReference>
<keyword evidence="2" id="KW-1185">Reference proteome</keyword>
<protein>
    <recommendedName>
        <fullName evidence="3">Bacteriophage abortive infection AbiH</fullName>
    </recommendedName>
</protein>
<evidence type="ECO:0000313" key="1">
    <source>
        <dbReference type="EMBL" id="REC52103.1"/>
    </source>
</evidence>
<dbReference type="Pfam" id="PF14253">
    <property type="entry name" value="AbiH"/>
    <property type="match status" value="1"/>
</dbReference>
<evidence type="ECO:0008006" key="3">
    <source>
        <dbReference type="Google" id="ProtNLM"/>
    </source>
</evidence>
<dbReference type="EMBL" id="QNVU01000005">
    <property type="protein sequence ID" value="REC52103.1"/>
    <property type="molecule type" value="Genomic_DNA"/>
</dbReference>
<organism evidence="1 2">
    <name type="scientific">Candidatus Chryseobacterium massiliense</name>
    <dbReference type="NCBI Taxonomy" id="204089"/>
    <lineage>
        <taxon>Bacteria</taxon>
        <taxon>Pseudomonadati</taxon>
        <taxon>Bacteroidota</taxon>
        <taxon>Flavobacteriia</taxon>
        <taxon>Flavobacteriales</taxon>
        <taxon>Weeksellaceae</taxon>
        <taxon>Chryseobacterium group</taxon>
        <taxon>Chryseobacterium</taxon>
    </lineage>
</organism>
<accession>A0A3D9BEX6</accession>